<evidence type="ECO:0000256" key="1">
    <source>
        <dbReference type="SAM" id="MobiDB-lite"/>
    </source>
</evidence>
<comment type="caution">
    <text evidence="2">The sequence shown here is derived from an EMBL/GenBank/DDBJ whole genome shotgun (WGS) entry which is preliminary data.</text>
</comment>
<dbReference type="EMBL" id="QGKY02001015">
    <property type="protein sequence ID" value="KAF2571430.1"/>
    <property type="molecule type" value="Genomic_DNA"/>
</dbReference>
<gene>
    <name evidence="2" type="ORF">F2Q70_00005747</name>
</gene>
<dbReference type="AlphaFoldDB" id="A0A8S9IMN7"/>
<evidence type="ECO:0000313" key="2">
    <source>
        <dbReference type="EMBL" id="KAF2571430.1"/>
    </source>
</evidence>
<sequence>MRKSGKGKKMDQAADDQVGLDQAAELLPRDQPRRTIPRTETADNTSPRIWTRELEVRVDRPRTSAADVGRGRRPRVKAVRGIGRGWTADVDCGSTPSADCIPRDRIWSG</sequence>
<reference evidence="2" key="1">
    <citation type="submission" date="2019-12" db="EMBL/GenBank/DDBJ databases">
        <title>Genome sequencing and annotation of Brassica cretica.</title>
        <authorList>
            <person name="Studholme D.J."/>
            <person name="Sarris P.F."/>
        </authorList>
    </citation>
    <scope>NUCLEOTIDE SEQUENCE</scope>
    <source>
        <strain evidence="2">PFS-102/07</strain>
        <tissue evidence="2">Leaf</tissue>
    </source>
</reference>
<accession>A0A8S9IMN7</accession>
<name>A0A8S9IMN7_BRACR</name>
<proteinExistence type="predicted"/>
<protein>
    <submittedName>
        <fullName evidence="2">Uncharacterized protein</fullName>
    </submittedName>
</protein>
<feature type="region of interest" description="Disordered" evidence="1">
    <location>
        <begin position="1"/>
        <end position="47"/>
    </location>
</feature>
<organism evidence="2">
    <name type="scientific">Brassica cretica</name>
    <name type="common">Mustard</name>
    <dbReference type="NCBI Taxonomy" id="69181"/>
    <lineage>
        <taxon>Eukaryota</taxon>
        <taxon>Viridiplantae</taxon>
        <taxon>Streptophyta</taxon>
        <taxon>Embryophyta</taxon>
        <taxon>Tracheophyta</taxon>
        <taxon>Spermatophyta</taxon>
        <taxon>Magnoliopsida</taxon>
        <taxon>eudicotyledons</taxon>
        <taxon>Gunneridae</taxon>
        <taxon>Pentapetalae</taxon>
        <taxon>rosids</taxon>
        <taxon>malvids</taxon>
        <taxon>Brassicales</taxon>
        <taxon>Brassicaceae</taxon>
        <taxon>Brassiceae</taxon>
        <taxon>Brassica</taxon>
    </lineage>
</organism>